<name>A0A4U0N7K9_9ACTN</name>
<dbReference type="PROSITE" id="PS51819">
    <property type="entry name" value="VOC"/>
    <property type="match status" value="1"/>
</dbReference>
<keyword evidence="2" id="KW-0560">Oxidoreductase</keyword>
<dbReference type="PANTHER" id="PTHR33993:SF14">
    <property type="entry name" value="GB|AAF24581.1"/>
    <property type="match status" value="1"/>
</dbReference>
<dbReference type="InterPro" id="IPR004360">
    <property type="entry name" value="Glyas_Fos-R_dOase_dom"/>
</dbReference>
<dbReference type="SUPFAM" id="SSF54593">
    <property type="entry name" value="Glyoxalase/Bleomycin resistance protein/Dihydroxybiphenyl dioxygenase"/>
    <property type="match status" value="1"/>
</dbReference>
<dbReference type="GO" id="GO:0051213">
    <property type="term" value="F:dioxygenase activity"/>
    <property type="evidence" value="ECO:0007669"/>
    <property type="project" value="UniProtKB-KW"/>
</dbReference>
<keyword evidence="3" id="KW-1185">Reference proteome</keyword>
<comment type="caution">
    <text evidence="2">The sequence shown here is derived from an EMBL/GenBank/DDBJ whole genome shotgun (WGS) entry which is preliminary data.</text>
</comment>
<dbReference type="InterPro" id="IPR029068">
    <property type="entry name" value="Glyas_Bleomycin-R_OHBP_Dase"/>
</dbReference>
<dbReference type="OrthoDB" id="9798201at2"/>
<protein>
    <submittedName>
        <fullName evidence="2">Extradiol dioxygenase</fullName>
    </submittedName>
</protein>
<dbReference type="RefSeq" id="WP_136742385.1">
    <property type="nucleotide sequence ID" value="NZ_SUMB01000009.1"/>
</dbReference>
<dbReference type="EMBL" id="SUMB01000009">
    <property type="protein sequence ID" value="TJZ49546.1"/>
    <property type="molecule type" value="Genomic_DNA"/>
</dbReference>
<dbReference type="PANTHER" id="PTHR33993">
    <property type="entry name" value="GLYOXALASE-RELATED"/>
    <property type="match status" value="1"/>
</dbReference>
<evidence type="ECO:0000313" key="2">
    <source>
        <dbReference type="EMBL" id="TJZ49546.1"/>
    </source>
</evidence>
<evidence type="ECO:0000313" key="3">
    <source>
        <dbReference type="Proteomes" id="UP000308697"/>
    </source>
</evidence>
<feature type="domain" description="VOC" evidence="1">
    <location>
        <begin position="10"/>
        <end position="126"/>
    </location>
</feature>
<gene>
    <name evidence="2" type="ORF">FCH28_24935</name>
</gene>
<organism evidence="2 3">
    <name type="scientific">Streptomyces piniterrae</name>
    <dbReference type="NCBI Taxonomy" id="2571125"/>
    <lineage>
        <taxon>Bacteria</taxon>
        <taxon>Bacillati</taxon>
        <taxon>Actinomycetota</taxon>
        <taxon>Actinomycetes</taxon>
        <taxon>Kitasatosporales</taxon>
        <taxon>Streptomycetaceae</taxon>
        <taxon>Streptomyces</taxon>
    </lineage>
</organism>
<sequence>MPDTTAAAPAAVQPVIVTPDLERLQRFYTELLGAEETTRVPEEGSVFFVGLRIGNGELVLVADENVETGSPVRILLNIAVQDVDGLLERVAPLGGKVSGPPNDMPWGQRVAHIQDPDGNAVNLSQPV</sequence>
<dbReference type="Proteomes" id="UP000308697">
    <property type="component" value="Unassembled WGS sequence"/>
</dbReference>
<accession>A0A4U0N7K9</accession>
<dbReference type="InterPro" id="IPR037523">
    <property type="entry name" value="VOC_core"/>
</dbReference>
<dbReference type="Gene3D" id="3.10.180.10">
    <property type="entry name" value="2,3-Dihydroxybiphenyl 1,2-Dioxygenase, domain 1"/>
    <property type="match status" value="1"/>
</dbReference>
<reference evidence="2 3" key="1">
    <citation type="submission" date="2019-04" db="EMBL/GenBank/DDBJ databases">
        <title>Streptomyces piniterrae sp. nov., a heliquinomycin-producing actinomycete isolated from rhizosphere soil of Pinus yunnanensis.</title>
        <authorList>
            <person name="Zhuang X."/>
            <person name="Zhao J."/>
        </authorList>
    </citation>
    <scope>NUCLEOTIDE SEQUENCE [LARGE SCALE GENOMIC DNA]</scope>
    <source>
        <strain evidence="3">jys28</strain>
    </source>
</reference>
<dbReference type="AlphaFoldDB" id="A0A4U0N7K9"/>
<proteinExistence type="predicted"/>
<dbReference type="Pfam" id="PF00903">
    <property type="entry name" value="Glyoxalase"/>
    <property type="match status" value="1"/>
</dbReference>
<evidence type="ECO:0000259" key="1">
    <source>
        <dbReference type="PROSITE" id="PS51819"/>
    </source>
</evidence>
<dbReference type="InterPro" id="IPR052164">
    <property type="entry name" value="Anthracycline_SecMetBiosynth"/>
</dbReference>
<keyword evidence="2" id="KW-0223">Dioxygenase</keyword>